<keyword evidence="2" id="KW-0326">Glycosidase</keyword>
<sequence length="901" mass="100735">MSVRARCRLGRLVGVALLWTAASHALAEGATPAPCSADPLAGRALYLRGSFNAWAASDSHRLRWVCDRYVLVTRLTGEQRFKLGDEAWSPDADLGQGAGALLRRQGPDISRRFNGLHRITLKMTADASAPPRLDIEDCPSAAPPFGDTVLYLRGTMNNWAALDEYALQYSCDAYYLNTRLKGRYEFKLADAAWTPGLTSEGHTLEFDGEQTLRAVIVAERPLISLGPKSFADPNARPVEHPVAQSLRFDSRALAHKTPFGAVVEHTPIDWAVEALPGVSRLTLVVEQRRLEGNQEVLEYLPVARVPMQRHAAGSGGTERWTATHRFGTKAVYGYWFEAEIDGQIFVLQNNAESIFWTREKGSHGLGEVAPLPARTSSIRRFRQTVYDAGFQVPDYAADLVYYYIFPERFRNGDKRNDPKPGRDHYQDHTVELHSRWTDKPWKPGTGDGSDEVYNNDFFGGDLAGIIDKLDYIRDLGANAIYMTPIFKAASNHKYDTADYHQVDPAFGTNTDFERLCREAARRGIRVIPDASLNHVGSDSVYFNRYGHHGDQGAFQNGRIHPASPYADWFSLDPTPSDPDQQFKGWVGVRDLPELNKASPAWRRFAYGDRQSVMKVWLDRGAAGWRMDVAPWVPDDFWREWRAAIKAHRPDALTIAETWFDSSKYFLGDAFDSTMNYVFRNTLLEYVNGGHAALLYRNLEALREAYPPQAFHALMNLLSTHDQARSLHVLGWTDGADDAAITLAKRRYRLALLFQMTYPGAPAVYYGDEVGVTGGDDPYNRATYPWADEGGQPDEAMRAEVKRLIALRHQHPVLRRGSLDAPLWTDAHAIVLARRLGDQWAIAATNNADAAHAVTVELPRGAPRRWADALAPAAHPIEMDEKRRLTLNLPALGGTVLLSSPE</sequence>
<evidence type="ECO:0000313" key="6">
    <source>
        <dbReference type="Proteomes" id="UP001371218"/>
    </source>
</evidence>
<protein>
    <submittedName>
        <fullName evidence="5">Glycoside hydrolase family 13 protein</fullName>
    </submittedName>
</protein>
<accession>A0ABU9BSF9</accession>
<dbReference type="EMBL" id="JBBUTG010000006">
    <property type="protein sequence ID" value="MEK8031580.1"/>
    <property type="molecule type" value="Genomic_DNA"/>
</dbReference>
<dbReference type="PANTHER" id="PTHR10357:SF210">
    <property type="entry name" value="MALTODEXTRIN GLUCOSIDASE"/>
    <property type="match status" value="1"/>
</dbReference>
<dbReference type="PANTHER" id="PTHR10357">
    <property type="entry name" value="ALPHA-AMYLASE FAMILY MEMBER"/>
    <property type="match status" value="1"/>
</dbReference>
<dbReference type="Pfam" id="PF00128">
    <property type="entry name" value="Alpha-amylase"/>
    <property type="match status" value="1"/>
</dbReference>
<evidence type="ECO:0000313" key="5">
    <source>
        <dbReference type="EMBL" id="MEK8031580.1"/>
    </source>
</evidence>
<dbReference type="InterPro" id="IPR017853">
    <property type="entry name" value="GH"/>
</dbReference>
<dbReference type="Gene3D" id="2.60.40.1180">
    <property type="entry name" value="Golgi alpha-mannosidase II"/>
    <property type="match status" value="1"/>
</dbReference>
<dbReference type="RefSeq" id="WP_341425970.1">
    <property type="nucleotide sequence ID" value="NZ_JBBUTG010000006.1"/>
</dbReference>
<dbReference type="SMART" id="SM00642">
    <property type="entry name" value="Aamy"/>
    <property type="match status" value="1"/>
</dbReference>
<keyword evidence="1 5" id="KW-0378">Hydrolase</keyword>
<name>A0ABU9BSF9_9BURK</name>
<evidence type="ECO:0000256" key="1">
    <source>
        <dbReference type="ARBA" id="ARBA00022801"/>
    </source>
</evidence>
<feature type="signal peptide" evidence="3">
    <location>
        <begin position="1"/>
        <end position="27"/>
    </location>
</feature>
<proteinExistence type="predicted"/>
<evidence type="ECO:0000259" key="4">
    <source>
        <dbReference type="SMART" id="SM00642"/>
    </source>
</evidence>
<dbReference type="InterPro" id="IPR045857">
    <property type="entry name" value="O16G_dom_2"/>
</dbReference>
<dbReference type="InterPro" id="IPR013780">
    <property type="entry name" value="Glyco_hydro_b"/>
</dbReference>
<keyword evidence="6" id="KW-1185">Reference proteome</keyword>
<dbReference type="GO" id="GO:0016787">
    <property type="term" value="F:hydrolase activity"/>
    <property type="evidence" value="ECO:0007669"/>
    <property type="project" value="UniProtKB-KW"/>
</dbReference>
<comment type="caution">
    <text evidence="5">The sequence shown here is derived from an EMBL/GenBank/DDBJ whole genome shotgun (WGS) entry which is preliminary data.</text>
</comment>
<dbReference type="InterPro" id="IPR006047">
    <property type="entry name" value="GH13_cat_dom"/>
</dbReference>
<dbReference type="Proteomes" id="UP001371218">
    <property type="component" value="Unassembled WGS sequence"/>
</dbReference>
<reference evidence="5 6" key="1">
    <citation type="submission" date="2024-04" db="EMBL/GenBank/DDBJ databases">
        <title>Novel species of the genus Ideonella isolated from streams.</title>
        <authorList>
            <person name="Lu H."/>
        </authorList>
    </citation>
    <scope>NUCLEOTIDE SEQUENCE [LARGE SCALE GENOMIC DNA]</scope>
    <source>
        <strain evidence="5 6">DXS29W</strain>
    </source>
</reference>
<dbReference type="SUPFAM" id="SSF51445">
    <property type="entry name" value="(Trans)glycosidases"/>
    <property type="match status" value="1"/>
</dbReference>
<feature type="chain" id="PRO_5046709730" evidence="3">
    <location>
        <begin position="28"/>
        <end position="901"/>
    </location>
</feature>
<dbReference type="Gene3D" id="3.90.400.10">
    <property type="entry name" value="Oligo-1,6-glucosidase, Domain 2"/>
    <property type="match status" value="1"/>
</dbReference>
<dbReference type="Gene3D" id="3.20.20.80">
    <property type="entry name" value="Glycosidases"/>
    <property type="match status" value="1"/>
</dbReference>
<evidence type="ECO:0000256" key="3">
    <source>
        <dbReference type="SAM" id="SignalP"/>
    </source>
</evidence>
<keyword evidence="3" id="KW-0732">Signal</keyword>
<feature type="domain" description="Glycosyl hydrolase family 13 catalytic" evidence="4">
    <location>
        <begin position="403"/>
        <end position="807"/>
    </location>
</feature>
<dbReference type="CDD" id="cd11338">
    <property type="entry name" value="AmyAc_CMD"/>
    <property type="match status" value="1"/>
</dbReference>
<organism evidence="5 6">
    <name type="scientific">Ideonella lacteola</name>
    <dbReference type="NCBI Taxonomy" id="2984193"/>
    <lineage>
        <taxon>Bacteria</taxon>
        <taxon>Pseudomonadati</taxon>
        <taxon>Pseudomonadota</taxon>
        <taxon>Betaproteobacteria</taxon>
        <taxon>Burkholderiales</taxon>
        <taxon>Sphaerotilaceae</taxon>
        <taxon>Ideonella</taxon>
    </lineage>
</organism>
<evidence type="ECO:0000256" key="2">
    <source>
        <dbReference type="ARBA" id="ARBA00023295"/>
    </source>
</evidence>
<gene>
    <name evidence="5" type="ORF">AACH06_12195</name>
</gene>